<organism evidence="16 17">
    <name type="scientific">Paenibacillus tundrae</name>
    <dbReference type="NCBI Taxonomy" id="528187"/>
    <lineage>
        <taxon>Bacteria</taxon>
        <taxon>Bacillati</taxon>
        <taxon>Bacillota</taxon>
        <taxon>Bacilli</taxon>
        <taxon>Bacillales</taxon>
        <taxon>Paenibacillaceae</taxon>
        <taxon>Paenibacillus</taxon>
    </lineage>
</organism>
<comment type="subcellular location">
    <subcellularLocation>
        <location evidence="1">Cell membrane</location>
        <topology evidence="1">Multi-pass membrane protein</topology>
    </subcellularLocation>
</comment>
<evidence type="ECO:0000256" key="12">
    <source>
        <dbReference type="SAM" id="Phobius"/>
    </source>
</evidence>
<keyword evidence="6" id="KW-0598">Phosphotransferase system</keyword>
<feature type="transmembrane region" description="Helical" evidence="12">
    <location>
        <begin position="324"/>
        <end position="345"/>
    </location>
</feature>
<proteinExistence type="predicted"/>
<dbReference type="PANTHER" id="PTHR30175:SF1">
    <property type="entry name" value="PTS SYSTEM ARBUTIN-, CELLOBIOSE-, AND SALICIN-SPECIFIC EIIBC COMPONENT-RELATED"/>
    <property type="match status" value="1"/>
</dbReference>
<keyword evidence="3" id="KW-1003">Cell membrane</keyword>
<evidence type="ECO:0000256" key="7">
    <source>
        <dbReference type="ARBA" id="ARBA00022692"/>
    </source>
</evidence>
<accession>A0ABT9WBH1</accession>
<feature type="domain" description="PTS EIIB type-1" evidence="14">
    <location>
        <begin position="5"/>
        <end position="87"/>
    </location>
</feature>
<evidence type="ECO:0000313" key="17">
    <source>
        <dbReference type="Proteomes" id="UP001233836"/>
    </source>
</evidence>
<evidence type="ECO:0000256" key="6">
    <source>
        <dbReference type="ARBA" id="ARBA00022683"/>
    </source>
</evidence>
<reference evidence="16 17" key="1">
    <citation type="submission" date="2023-07" db="EMBL/GenBank/DDBJ databases">
        <title>Sorghum-associated microbial communities from plants grown in Nebraska, USA.</title>
        <authorList>
            <person name="Schachtman D."/>
        </authorList>
    </citation>
    <scope>NUCLEOTIDE SEQUENCE [LARGE SCALE GENOMIC DNA]</scope>
    <source>
        <strain evidence="16 17">DS1314</strain>
    </source>
</reference>
<evidence type="ECO:0000256" key="8">
    <source>
        <dbReference type="ARBA" id="ARBA00022777"/>
    </source>
</evidence>
<feature type="domain" description="PTS EIIA type-1" evidence="13">
    <location>
        <begin position="507"/>
        <end position="611"/>
    </location>
</feature>
<feature type="transmembrane region" description="Helical" evidence="12">
    <location>
        <begin position="429"/>
        <end position="452"/>
    </location>
</feature>
<dbReference type="InterPro" id="IPR036878">
    <property type="entry name" value="Glu_permease_IIB"/>
</dbReference>
<dbReference type="PROSITE" id="PS51098">
    <property type="entry name" value="PTS_EIIB_TYPE_1"/>
    <property type="match status" value="1"/>
</dbReference>
<evidence type="ECO:0000256" key="11">
    <source>
        <dbReference type="PROSITE-ProRule" id="PRU00421"/>
    </source>
</evidence>
<dbReference type="NCBIfam" id="TIGR00830">
    <property type="entry name" value="PTBA"/>
    <property type="match status" value="1"/>
</dbReference>
<dbReference type="InterPro" id="IPR001996">
    <property type="entry name" value="PTS_IIB_1"/>
</dbReference>
<dbReference type="Proteomes" id="UP001233836">
    <property type="component" value="Unassembled WGS sequence"/>
</dbReference>
<dbReference type="InterPro" id="IPR013013">
    <property type="entry name" value="PTS_EIIC_1"/>
</dbReference>
<dbReference type="InterPro" id="IPR050558">
    <property type="entry name" value="PTS_Sugar-Specific_Components"/>
</dbReference>
<feature type="active site" description="Phosphocysteine intermediate; for EIIB activity" evidence="11">
    <location>
        <position position="27"/>
    </location>
</feature>
<feature type="transmembrane region" description="Helical" evidence="12">
    <location>
        <begin position="269"/>
        <end position="291"/>
    </location>
</feature>
<feature type="domain" description="PTS EIIC type-1" evidence="15">
    <location>
        <begin position="102"/>
        <end position="466"/>
    </location>
</feature>
<evidence type="ECO:0000256" key="1">
    <source>
        <dbReference type="ARBA" id="ARBA00004651"/>
    </source>
</evidence>
<keyword evidence="17" id="KW-1185">Reference proteome</keyword>
<evidence type="ECO:0000256" key="2">
    <source>
        <dbReference type="ARBA" id="ARBA00022448"/>
    </source>
</evidence>
<keyword evidence="5" id="KW-0808">Transferase</keyword>
<evidence type="ECO:0000256" key="3">
    <source>
        <dbReference type="ARBA" id="ARBA00022475"/>
    </source>
</evidence>
<dbReference type="EMBL" id="JAUSTI010000004">
    <property type="protein sequence ID" value="MDQ0170602.1"/>
    <property type="molecule type" value="Genomic_DNA"/>
</dbReference>
<dbReference type="PROSITE" id="PS51103">
    <property type="entry name" value="PTS_EIIC_TYPE_1"/>
    <property type="match status" value="1"/>
</dbReference>
<dbReference type="PROSITE" id="PS01035">
    <property type="entry name" value="PTS_EIIB_TYPE_1_CYS"/>
    <property type="match status" value="1"/>
</dbReference>
<evidence type="ECO:0000256" key="5">
    <source>
        <dbReference type="ARBA" id="ARBA00022679"/>
    </source>
</evidence>
<feature type="transmembrane region" description="Helical" evidence="12">
    <location>
        <begin position="141"/>
        <end position="160"/>
    </location>
</feature>
<dbReference type="InterPro" id="IPR001127">
    <property type="entry name" value="PTS_EIIA_1_perm"/>
</dbReference>
<dbReference type="Gene3D" id="3.30.1360.60">
    <property type="entry name" value="Glucose permease domain IIB"/>
    <property type="match status" value="1"/>
</dbReference>
<keyword evidence="9 12" id="KW-1133">Transmembrane helix</keyword>
<evidence type="ECO:0000256" key="4">
    <source>
        <dbReference type="ARBA" id="ARBA00022597"/>
    </source>
</evidence>
<dbReference type="Pfam" id="PF02378">
    <property type="entry name" value="PTS_EIIC"/>
    <property type="match status" value="1"/>
</dbReference>
<evidence type="ECO:0000313" key="16">
    <source>
        <dbReference type="EMBL" id="MDQ0170602.1"/>
    </source>
</evidence>
<feature type="transmembrane region" description="Helical" evidence="12">
    <location>
        <begin position="210"/>
        <end position="229"/>
    </location>
</feature>
<name>A0ABT9WBH1_9BACL</name>
<keyword evidence="2" id="KW-0813">Transport</keyword>
<keyword evidence="8" id="KW-0418">Kinase</keyword>
<evidence type="ECO:0000259" key="14">
    <source>
        <dbReference type="PROSITE" id="PS51098"/>
    </source>
</evidence>
<comment type="caution">
    <text evidence="16">The sequence shown here is derived from an EMBL/GenBank/DDBJ whole genome shotgun (WGS) entry which is preliminary data.</text>
</comment>
<evidence type="ECO:0000259" key="15">
    <source>
        <dbReference type="PROSITE" id="PS51103"/>
    </source>
</evidence>
<keyword evidence="4" id="KW-0762">Sugar transport</keyword>
<dbReference type="PANTHER" id="PTHR30175">
    <property type="entry name" value="PHOSPHOTRANSFERASE SYSTEM TRANSPORT PROTEIN"/>
    <property type="match status" value="1"/>
</dbReference>
<dbReference type="NCBIfam" id="TIGR01995">
    <property type="entry name" value="PTS-II-ABC-beta"/>
    <property type="match status" value="1"/>
</dbReference>
<feature type="transmembrane region" description="Helical" evidence="12">
    <location>
        <begin position="172"/>
        <end position="190"/>
    </location>
</feature>
<evidence type="ECO:0000259" key="13">
    <source>
        <dbReference type="PROSITE" id="PS51093"/>
    </source>
</evidence>
<dbReference type="InterPro" id="IPR011297">
    <property type="entry name" value="PTS_IIABC_b_glu"/>
</dbReference>
<dbReference type="SUPFAM" id="SSF51261">
    <property type="entry name" value="Duplicated hybrid motif"/>
    <property type="match status" value="1"/>
</dbReference>
<dbReference type="CDD" id="cd00212">
    <property type="entry name" value="PTS_IIB_glc"/>
    <property type="match status" value="1"/>
</dbReference>
<dbReference type="PROSITE" id="PS51093">
    <property type="entry name" value="PTS_EIIA_TYPE_1"/>
    <property type="match status" value="1"/>
</dbReference>
<evidence type="ECO:0000256" key="9">
    <source>
        <dbReference type="ARBA" id="ARBA00022989"/>
    </source>
</evidence>
<dbReference type="RefSeq" id="WP_307215255.1">
    <property type="nucleotide sequence ID" value="NZ_JAUSTI010000004.1"/>
</dbReference>
<dbReference type="InterPro" id="IPR018113">
    <property type="entry name" value="PTrfase_EIIB_Cys"/>
</dbReference>
<dbReference type="Pfam" id="PF00367">
    <property type="entry name" value="PTS_EIIB"/>
    <property type="match status" value="1"/>
</dbReference>
<dbReference type="SUPFAM" id="SSF55604">
    <property type="entry name" value="Glucose permease domain IIB"/>
    <property type="match status" value="1"/>
</dbReference>
<dbReference type="Gene3D" id="2.70.70.10">
    <property type="entry name" value="Glucose Permease (Domain IIA)"/>
    <property type="match status" value="1"/>
</dbReference>
<keyword evidence="10 12" id="KW-0472">Membrane</keyword>
<keyword evidence="7 12" id="KW-0812">Transmembrane</keyword>
<gene>
    <name evidence="16" type="ORF">J2T19_002044</name>
</gene>
<feature type="transmembrane region" description="Helical" evidence="12">
    <location>
        <begin position="241"/>
        <end position="263"/>
    </location>
</feature>
<evidence type="ECO:0000256" key="10">
    <source>
        <dbReference type="ARBA" id="ARBA00023136"/>
    </source>
</evidence>
<dbReference type="PROSITE" id="PS00371">
    <property type="entry name" value="PTS_EIIA_TYPE_1_HIS"/>
    <property type="match status" value="1"/>
</dbReference>
<dbReference type="InterPro" id="IPR003352">
    <property type="entry name" value="PTS_EIIC"/>
</dbReference>
<feature type="transmembrane region" description="Helical" evidence="12">
    <location>
        <begin position="382"/>
        <end position="402"/>
    </location>
</feature>
<protein>
    <submittedName>
        <fullName evidence="16">PTS system beta-glucosides-specific IIC component</fullName>
    </submittedName>
</protein>
<dbReference type="InterPro" id="IPR011055">
    <property type="entry name" value="Dup_hybrid_motif"/>
</dbReference>
<sequence>MKAYQELAKQIVEKVGGRENVEQSWHCVTRLRFLVSDKEKIKLEEIKQLKGVIGAQFSGDQFQVIIGNQVADVFAEVEPLVGTGGAKAESGEKKGIISSVFDFISGVFTPLIPALAGAGLLKGFLAMFVTFGWLSNQSETYLVLNMIGDGLFYFLPLFLAVTAARKIKTNEYVALALAAPMLYPTMVNAVNSGGEITSFTIFGGITIPVINYSSSVIPIILGVILLKYVSAFVKSWMPNVLTMMFTPLLSLIIVAPITLWLIGPMGTYAGNWVASGLVWLFDVAGPLAGFLVAGFMPLLIMTGMHYALVPIIFQNFASYGFDPIVSPMMLLSNVAQAGAAFAVAVRSRNSQFKQLGASTGFSALLGITEPAMYGVNMKLKKPLYLAMVSAGVMGGIAAWIGIKKQVLGGLPGLFVLPAYADPAGNSYNLVMTSILFAGALLGAFILVMIFGFKDIPVEGQPAEKNEKPVQTKPKATGAVSTDVATKGPINIHSPLKGQIVNLHEVSDPTFSEEAMGKGIAIEPEEDRIVSPVNGEVSILPKSGHAIGIKGDDGEELLIHIGIETVSLKGKHFTSLVKPGDRLEIGQPLIEFDRAAIREAGLETVTMMIVTNTADYLDVLTINETGPIFEGERALTIMK</sequence>
<dbReference type="Pfam" id="PF00358">
    <property type="entry name" value="PTS_EIIA_1"/>
    <property type="match status" value="1"/>
</dbReference>